<evidence type="ECO:0000313" key="2">
    <source>
        <dbReference type="EMBL" id="RPA87326.1"/>
    </source>
</evidence>
<dbReference type="Proteomes" id="UP000275078">
    <property type="component" value="Unassembled WGS sequence"/>
</dbReference>
<dbReference type="OrthoDB" id="7777654at2759"/>
<dbReference type="InterPro" id="IPR050281">
    <property type="entry name" value="Flavin_monoamine_oxidase"/>
</dbReference>
<dbReference type="GO" id="GO:0001716">
    <property type="term" value="F:L-amino-acid oxidase activity"/>
    <property type="evidence" value="ECO:0007669"/>
    <property type="project" value="TreeGrafter"/>
</dbReference>
<dbReference type="SUPFAM" id="SSF51905">
    <property type="entry name" value="FAD/NAD(P)-binding domain"/>
    <property type="match status" value="1"/>
</dbReference>
<evidence type="ECO:0000259" key="1">
    <source>
        <dbReference type="Pfam" id="PF01593"/>
    </source>
</evidence>
<dbReference type="PANTHER" id="PTHR10742:SF342">
    <property type="entry name" value="AMINE OXIDASE"/>
    <property type="match status" value="1"/>
</dbReference>
<dbReference type="AlphaFoldDB" id="A0A3N4INM3"/>
<gene>
    <name evidence="2" type="ORF">BJ508DRAFT_233906</name>
</gene>
<evidence type="ECO:0000313" key="3">
    <source>
        <dbReference type="Proteomes" id="UP000275078"/>
    </source>
</evidence>
<accession>A0A3N4INM3</accession>
<dbReference type="PANTHER" id="PTHR10742">
    <property type="entry name" value="FLAVIN MONOAMINE OXIDASE"/>
    <property type="match status" value="1"/>
</dbReference>
<feature type="domain" description="Amine oxidase" evidence="1">
    <location>
        <begin position="13"/>
        <end position="481"/>
    </location>
</feature>
<dbReference type="SUPFAM" id="SSF54373">
    <property type="entry name" value="FAD-linked reductases, C-terminal domain"/>
    <property type="match status" value="1"/>
</dbReference>
<proteinExistence type="predicted"/>
<dbReference type="InterPro" id="IPR036188">
    <property type="entry name" value="FAD/NAD-bd_sf"/>
</dbReference>
<name>A0A3N4INM3_ASCIM</name>
<dbReference type="Gene3D" id="1.20.1440.240">
    <property type="match status" value="1"/>
</dbReference>
<dbReference type="Gene3D" id="3.90.660.10">
    <property type="match status" value="1"/>
</dbReference>
<keyword evidence="3" id="KW-1185">Reference proteome</keyword>
<dbReference type="STRING" id="1160509.A0A3N4INM3"/>
<organism evidence="2 3">
    <name type="scientific">Ascobolus immersus RN42</name>
    <dbReference type="NCBI Taxonomy" id="1160509"/>
    <lineage>
        <taxon>Eukaryota</taxon>
        <taxon>Fungi</taxon>
        <taxon>Dikarya</taxon>
        <taxon>Ascomycota</taxon>
        <taxon>Pezizomycotina</taxon>
        <taxon>Pezizomycetes</taxon>
        <taxon>Pezizales</taxon>
        <taxon>Ascobolaceae</taxon>
        <taxon>Ascobolus</taxon>
    </lineage>
</organism>
<dbReference type="Pfam" id="PF01593">
    <property type="entry name" value="Amino_oxidase"/>
    <property type="match status" value="1"/>
</dbReference>
<dbReference type="Gene3D" id="3.50.50.60">
    <property type="entry name" value="FAD/NAD(P)-binding domain"/>
    <property type="match status" value="1"/>
</dbReference>
<reference evidence="2 3" key="1">
    <citation type="journal article" date="2018" name="Nat. Ecol. Evol.">
        <title>Pezizomycetes genomes reveal the molecular basis of ectomycorrhizal truffle lifestyle.</title>
        <authorList>
            <person name="Murat C."/>
            <person name="Payen T."/>
            <person name="Noel B."/>
            <person name="Kuo A."/>
            <person name="Morin E."/>
            <person name="Chen J."/>
            <person name="Kohler A."/>
            <person name="Krizsan K."/>
            <person name="Balestrini R."/>
            <person name="Da Silva C."/>
            <person name="Montanini B."/>
            <person name="Hainaut M."/>
            <person name="Levati E."/>
            <person name="Barry K.W."/>
            <person name="Belfiori B."/>
            <person name="Cichocki N."/>
            <person name="Clum A."/>
            <person name="Dockter R.B."/>
            <person name="Fauchery L."/>
            <person name="Guy J."/>
            <person name="Iotti M."/>
            <person name="Le Tacon F."/>
            <person name="Lindquist E.A."/>
            <person name="Lipzen A."/>
            <person name="Malagnac F."/>
            <person name="Mello A."/>
            <person name="Molinier V."/>
            <person name="Miyauchi S."/>
            <person name="Poulain J."/>
            <person name="Riccioni C."/>
            <person name="Rubini A."/>
            <person name="Sitrit Y."/>
            <person name="Splivallo R."/>
            <person name="Traeger S."/>
            <person name="Wang M."/>
            <person name="Zifcakova L."/>
            <person name="Wipf D."/>
            <person name="Zambonelli A."/>
            <person name="Paolocci F."/>
            <person name="Nowrousian M."/>
            <person name="Ottonello S."/>
            <person name="Baldrian P."/>
            <person name="Spatafora J.W."/>
            <person name="Henrissat B."/>
            <person name="Nagy L.G."/>
            <person name="Aury J.M."/>
            <person name="Wincker P."/>
            <person name="Grigoriev I.V."/>
            <person name="Bonfante P."/>
            <person name="Martin F.M."/>
        </authorList>
    </citation>
    <scope>NUCLEOTIDE SEQUENCE [LARGE SCALE GENOMIC DNA]</scope>
    <source>
        <strain evidence="2 3">RN42</strain>
    </source>
</reference>
<sequence>MTARFHVLVYYDILEANNRIGGRIFTYRRFAELQPRPAHPYYDVGAHRFADILSMRRVFDLFGRLGLQKDGLVIPSNDDPGSHVHGSPLMPQMFTDSESDLSRDAHSSGNINTAEVTQHNNGTVPNSTIKRARDDVLYSWNILGKWMKALREDREGAISLLINGIGKYSVREYIKERGKPYDDFDTLQWLESSPGAFDISFSELILQAYDEEPVGKPVTRYTINGGCATIIDRMAQRVRSKPLLQHEVTGIAQSVDTKTLAVVVNRKGTREKELNYDAAFSSVPMPCLQKMDLSKAGLSAQQKVAIKAIKYQHVCKVAIVFEEAWWSKYCHISEGTALTDLPIKCVVYPSYNYGDEGMAVLIASFTINEDADRMGALITPNSPEGEESLVYLVLENLARLHSRHGITLEQLHTLYVDHHAFNWSTSEHTAGGAAPQYGPMQFQHFYPAMVIPAAKSKLFFIGEAISANHGWASGALDSAVRGVMQWLAALDEHEVLEELRKEWGMPGEMEGGEDGTLHLVVGLGHLEPQERIRV</sequence>
<dbReference type="InterPro" id="IPR002937">
    <property type="entry name" value="Amino_oxidase"/>
</dbReference>
<dbReference type="GO" id="GO:0009063">
    <property type="term" value="P:amino acid catabolic process"/>
    <property type="evidence" value="ECO:0007669"/>
    <property type="project" value="TreeGrafter"/>
</dbReference>
<protein>
    <recommendedName>
        <fullName evidence="1">Amine oxidase domain-containing protein</fullName>
    </recommendedName>
</protein>
<dbReference type="EMBL" id="ML119647">
    <property type="protein sequence ID" value="RPA87326.1"/>
    <property type="molecule type" value="Genomic_DNA"/>
</dbReference>